<proteinExistence type="predicted"/>
<feature type="region of interest" description="Disordered" evidence="1">
    <location>
        <begin position="301"/>
        <end position="333"/>
    </location>
</feature>
<gene>
    <name evidence="2" type="ORF">LCGC14_1444860</name>
</gene>
<feature type="compositionally biased region" description="Polar residues" evidence="1">
    <location>
        <begin position="307"/>
        <end position="321"/>
    </location>
</feature>
<evidence type="ECO:0000313" key="2">
    <source>
        <dbReference type="EMBL" id="KKM70026.1"/>
    </source>
</evidence>
<comment type="caution">
    <text evidence="2">The sequence shown here is derived from an EMBL/GenBank/DDBJ whole genome shotgun (WGS) entry which is preliminary data.</text>
</comment>
<sequence>MVLSRTSQTTRGYDKTRLLSITYLQTPSNFSAEIILHNADGDLTSLDFEHYETVISYGAFTGVSRSAWATGTAYSLDDVRIPTSGNVNGFQYRCAVAGTSHATTEPTWPTDLGVRVVDEGVTWEMDGDDGDEYSRESPLRVRVQELHSGRGILRVILRCEGIPNQMAEDKAESELTLTEDDARTGKTLITAIVDATLSPYTNYTSFTATYDSTDNIIDTFKPKDYFQISENDSRLDKKNELLAHTGVKDRPENDGKLHFFDPKSAAPYDYEYKFNVSGDHTFWNKTIRLRFVKPNKEVVKSGESHEPQYSGSATSSTSNTLAPKVHTTRRRLGSDAEADRIAAAIIETYELDDERGFVTVPMNVGQELWDWVKVTDSRQNDTRTGNIQYLQRNVKIPRGSEPMIWNMTLSFGKVTPQSILANMISSGVGTEAGGGRLTNDQIFEMIDILDANTEANRKALNNLIGAWNNLILGESIPKLHVSERMKIPVGTDKFG</sequence>
<dbReference type="Gene3D" id="2.10.10.20">
    <property type="entry name" value="Carbohydrate-binding module superfamily 5/12"/>
    <property type="match status" value="1"/>
</dbReference>
<organism evidence="2">
    <name type="scientific">marine sediment metagenome</name>
    <dbReference type="NCBI Taxonomy" id="412755"/>
    <lineage>
        <taxon>unclassified sequences</taxon>
        <taxon>metagenomes</taxon>
        <taxon>ecological metagenomes</taxon>
    </lineage>
</organism>
<reference evidence="2" key="1">
    <citation type="journal article" date="2015" name="Nature">
        <title>Complex archaea that bridge the gap between prokaryotes and eukaryotes.</title>
        <authorList>
            <person name="Spang A."/>
            <person name="Saw J.H."/>
            <person name="Jorgensen S.L."/>
            <person name="Zaremba-Niedzwiedzka K."/>
            <person name="Martijn J."/>
            <person name="Lind A.E."/>
            <person name="van Eijk R."/>
            <person name="Schleper C."/>
            <person name="Guy L."/>
            <person name="Ettema T.J."/>
        </authorList>
    </citation>
    <scope>NUCLEOTIDE SEQUENCE</scope>
</reference>
<protein>
    <submittedName>
        <fullName evidence="2">Uncharacterized protein</fullName>
    </submittedName>
</protein>
<name>A0A0F9K5T1_9ZZZZ</name>
<evidence type="ECO:0000256" key="1">
    <source>
        <dbReference type="SAM" id="MobiDB-lite"/>
    </source>
</evidence>
<dbReference type="AlphaFoldDB" id="A0A0F9K5T1"/>
<accession>A0A0F9K5T1</accession>
<dbReference type="EMBL" id="LAZR01009893">
    <property type="protein sequence ID" value="KKM70026.1"/>
    <property type="molecule type" value="Genomic_DNA"/>
</dbReference>